<evidence type="ECO:0000256" key="7">
    <source>
        <dbReference type="ARBA" id="ARBA00023136"/>
    </source>
</evidence>
<feature type="compositionally biased region" description="Basic and acidic residues" evidence="10">
    <location>
        <begin position="223"/>
        <end position="254"/>
    </location>
</feature>
<dbReference type="Gene3D" id="2.40.170.20">
    <property type="entry name" value="TonB-dependent receptor, beta-barrel domain"/>
    <property type="match status" value="1"/>
</dbReference>
<dbReference type="GO" id="GO:0046872">
    <property type="term" value="F:metal ion binding"/>
    <property type="evidence" value="ECO:0007669"/>
    <property type="project" value="InterPro"/>
</dbReference>
<reference evidence="13 14" key="1">
    <citation type="submission" date="2018-10" db="EMBL/GenBank/DDBJ databases">
        <title>Genomic Encyclopedia of Archaeal and Bacterial Type Strains, Phase II (KMG-II): from individual species to whole genera.</title>
        <authorList>
            <person name="Goeker M."/>
        </authorList>
    </citation>
    <scope>NUCLEOTIDE SEQUENCE [LARGE SCALE GENOMIC DNA]</scope>
    <source>
        <strain evidence="13 14">DSM 14219</strain>
    </source>
</reference>
<evidence type="ECO:0000259" key="12">
    <source>
        <dbReference type="PROSITE" id="PS50846"/>
    </source>
</evidence>
<dbReference type="InterPro" id="IPR036163">
    <property type="entry name" value="HMA_dom_sf"/>
</dbReference>
<evidence type="ECO:0000256" key="5">
    <source>
        <dbReference type="ARBA" id="ARBA00022729"/>
    </source>
</evidence>
<evidence type="ECO:0000313" key="13">
    <source>
        <dbReference type="EMBL" id="RKS96350.1"/>
    </source>
</evidence>
<dbReference type="InterPro" id="IPR036942">
    <property type="entry name" value="Beta-barrel_TonB_sf"/>
</dbReference>
<feature type="region of interest" description="Disordered" evidence="10">
    <location>
        <begin position="223"/>
        <end position="259"/>
    </location>
</feature>
<dbReference type="Gene3D" id="2.170.130.10">
    <property type="entry name" value="TonB-dependent receptor, plug domain"/>
    <property type="match status" value="1"/>
</dbReference>
<evidence type="ECO:0000256" key="1">
    <source>
        <dbReference type="ARBA" id="ARBA00004571"/>
    </source>
</evidence>
<dbReference type="InterPro" id="IPR039426">
    <property type="entry name" value="TonB-dep_rcpt-like"/>
</dbReference>
<gene>
    <name evidence="13" type="ORF">BCF58_2774</name>
</gene>
<keyword evidence="3" id="KW-1134">Transmembrane beta strand</keyword>
<accession>A0A495S9Q5</accession>
<feature type="domain" description="HMA" evidence="12">
    <location>
        <begin position="125"/>
        <end position="190"/>
    </location>
</feature>
<comment type="caution">
    <text evidence="13">The sequence shown here is derived from an EMBL/GenBank/DDBJ whole genome shotgun (WGS) entry which is preliminary data.</text>
</comment>
<dbReference type="InterPro" id="IPR000531">
    <property type="entry name" value="Beta-barrel_TonB"/>
</dbReference>
<name>A0A495S9Q5_9FLAO</name>
<dbReference type="SUPFAM" id="SSF55008">
    <property type="entry name" value="HMA, heavy metal-associated domain"/>
    <property type="match status" value="2"/>
</dbReference>
<keyword evidence="5 11" id="KW-0732">Signal</keyword>
<evidence type="ECO:0000256" key="6">
    <source>
        <dbReference type="ARBA" id="ARBA00023077"/>
    </source>
</evidence>
<feature type="signal peptide" evidence="11">
    <location>
        <begin position="1"/>
        <end position="22"/>
    </location>
</feature>
<evidence type="ECO:0000256" key="8">
    <source>
        <dbReference type="ARBA" id="ARBA00023170"/>
    </source>
</evidence>
<dbReference type="AlphaFoldDB" id="A0A495S9Q5"/>
<dbReference type="Proteomes" id="UP000272428">
    <property type="component" value="Unassembled WGS sequence"/>
</dbReference>
<keyword evidence="7" id="KW-0472">Membrane</keyword>
<evidence type="ECO:0000256" key="11">
    <source>
        <dbReference type="SAM" id="SignalP"/>
    </source>
</evidence>
<dbReference type="Gene3D" id="3.30.70.100">
    <property type="match status" value="1"/>
</dbReference>
<dbReference type="GO" id="GO:0044718">
    <property type="term" value="P:siderophore transmembrane transport"/>
    <property type="evidence" value="ECO:0007669"/>
    <property type="project" value="TreeGrafter"/>
</dbReference>
<keyword evidence="9" id="KW-0998">Cell outer membrane</keyword>
<protein>
    <submittedName>
        <fullName evidence="13">Outer membrane receptor protein involved in Fe transport</fullName>
    </submittedName>
</protein>
<evidence type="ECO:0000256" key="9">
    <source>
        <dbReference type="ARBA" id="ARBA00023237"/>
    </source>
</evidence>
<dbReference type="PANTHER" id="PTHR30069">
    <property type="entry name" value="TONB-DEPENDENT OUTER MEMBRANE RECEPTOR"/>
    <property type="match status" value="1"/>
</dbReference>
<evidence type="ECO:0000256" key="10">
    <source>
        <dbReference type="SAM" id="MobiDB-lite"/>
    </source>
</evidence>
<dbReference type="InterPro" id="IPR006121">
    <property type="entry name" value="HMA_dom"/>
</dbReference>
<evidence type="ECO:0000256" key="2">
    <source>
        <dbReference type="ARBA" id="ARBA00022448"/>
    </source>
</evidence>
<dbReference type="SUPFAM" id="SSF56935">
    <property type="entry name" value="Porins"/>
    <property type="match status" value="1"/>
</dbReference>
<organism evidence="13 14">
    <name type="scientific">Chryseobacterium defluvii</name>
    <dbReference type="NCBI Taxonomy" id="160396"/>
    <lineage>
        <taxon>Bacteria</taxon>
        <taxon>Pseudomonadati</taxon>
        <taxon>Bacteroidota</taxon>
        <taxon>Flavobacteriia</taxon>
        <taxon>Flavobacteriales</taxon>
        <taxon>Weeksellaceae</taxon>
        <taxon>Chryseobacterium group</taxon>
        <taxon>Chryseobacterium</taxon>
    </lineage>
</organism>
<dbReference type="GO" id="GO:0015344">
    <property type="term" value="F:siderophore uptake transmembrane transporter activity"/>
    <property type="evidence" value="ECO:0007669"/>
    <property type="project" value="TreeGrafter"/>
</dbReference>
<keyword evidence="4" id="KW-0812">Transmembrane</keyword>
<keyword evidence="8 13" id="KW-0675">Receptor</keyword>
<dbReference type="EMBL" id="RBXB01000003">
    <property type="protein sequence ID" value="RKS96350.1"/>
    <property type="molecule type" value="Genomic_DNA"/>
</dbReference>
<dbReference type="OrthoDB" id="1109239at2"/>
<dbReference type="Pfam" id="PF00593">
    <property type="entry name" value="TonB_dep_Rec_b-barrel"/>
    <property type="match status" value="1"/>
</dbReference>
<proteinExistence type="predicted"/>
<sequence length="899" mass="101400">MKLYISKLILGLFLLSTPFIFAQNLSKSQFQVKGNCDMCKERIETTAKKAGAKEARYSIDTQTLTLETESSISTDGILKKVAEAGHDNEKFKAADETYEGLPGCCHYERDLQPSGQKEAQHHQHKKENEFYVKGNCGSCKARIEKAAKDAGADAAEWSAEKQTVILQFDASKTSADKILKKIADVGHDNEKYKSSDSVYNDLPGCCLYDREIPMGAANPKVHFEESTKSEQGNHEDHNEVSENSHSSHENESKIEGVTVSGFKTPTSLNKKEAGLTFNIDKKELLKAACCNLSESFETNATVDVSFSNAVTGTKQLKMLGLDQKYTSLTKELLPEIRGLASAYGLNFIPGRWIESIQLTKGGSTVTNGYESITGQINTELLKNPEKPETSLNLFSDFNGRAEANFTSVAPINEKWSQTFLLHGNGTFGNTDMNDDGFLDRPKGTQLNAAYLLNYNDLEKSGLGSHFGINFIKDERTAGQTAFNKQLDQDEQSAYGVGINISRFQVWNKTGYVFKGKPYQSLGWMNQYVYHQQDSFFGLRNYSGKQHTYYSNLIFESILGNTNHKYKAGASFMYDGYDETYLTDQFKRNEIVPGIFAEYTLTGLKYTLVAGARTDFHNLAGTQFTPRLNFKYDFTPQTIVRLSAGRGFRTASVFAENQQYFASNRSIQILQNGGNIYGLKPEIAWNYGVSLQQEFKLFGRKSSIVADFFRTDFQDQVLVDLDRLPQQLTFYNLEGKSFANSFQTQWDFTPFKNFDVRLAYKYYDVQADYMDGRREIPFMAKHRGFMNLAYATDKNSKGGFWSFDTTLNWVGKQRLPDMADNPAEFQLPAYSESYAVLNAQISRNFNKKLRAYLGGENLTSYHQENPIIDYKNPFGNYFDGGMVYAPIMKANFYVGLDVTF</sequence>
<keyword evidence="14" id="KW-1185">Reference proteome</keyword>
<evidence type="ECO:0000313" key="14">
    <source>
        <dbReference type="Proteomes" id="UP000272428"/>
    </source>
</evidence>
<dbReference type="InterPro" id="IPR037066">
    <property type="entry name" value="Plug_dom_sf"/>
</dbReference>
<comment type="subcellular location">
    <subcellularLocation>
        <location evidence="1">Cell outer membrane</location>
        <topology evidence="1">Multi-pass membrane protein</topology>
    </subcellularLocation>
</comment>
<dbReference type="PROSITE" id="PS50846">
    <property type="entry name" value="HMA_2"/>
    <property type="match status" value="1"/>
</dbReference>
<keyword evidence="6" id="KW-0798">TonB box</keyword>
<keyword evidence="2" id="KW-0813">Transport</keyword>
<dbReference type="RefSeq" id="WP_121462360.1">
    <property type="nucleotide sequence ID" value="NZ_RBXB01000003.1"/>
</dbReference>
<dbReference type="GO" id="GO:0009279">
    <property type="term" value="C:cell outer membrane"/>
    <property type="evidence" value="ECO:0007669"/>
    <property type="project" value="UniProtKB-SubCell"/>
</dbReference>
<evidence type="ECO:0000256" key="3">
    <source>
        <dbReference type="ARBA" id="ARBA00022452"/>
    </source>
</evidence>
<dbReference type="PANTHER" id="PTHR30069:SF29">
    <property type="entry name" value="HEMOGLOBIN AND HEMOGLOBIN-HAPTOGLOBIN-BINDING PROTEIN 1-RELATED"/>
    <property type="match status" value="1"/>
</dbReference>
<evidence type="ECO:0000256" key="4">
    <source>
        <dbReference type="ARBA" id="ARBA00022692"/>
    </source>
</evidence>
<feature type="chain" id="PRO_5019776796" evidence="11">
    <location>
        <begin position="23"/>
        <end position="899"/>
    </location>
</feature>